<dbReference type="PROSITE" id="PS00687">
    <property type="entry name" value="ALDEHYDE_DEHYDR_GLU"/>
    <property type="match status" value="1"/>
</dbReference>
<dbReference type="PANTHER" id="PTHR11699">
    <property type="entry name" value="ALDEHYDE DEHYDROGENASE-RELATED"/>
    <property type="match status" value="1"/>
</dbReference>
<evidence type="ECO:0000256" key="4">
    <source>
        <dbReference type="RuleBase" id="RU003345"/>
    </source>
</evidence>
<feature type="domain" description="Aldehyde dehydrogenase" evidence="5">
    <location>
        <begin position="31"/>
        <end position="413"/>
    </location>
</feature>
<dbReference type="InterPro" id="IPR015590">
    <property type="entry name" value="Aldehyde_DH_dom"/>
</dbReference>
<evidence type="ECO:0000256" key="1">
    <source>
        <dbReference type="ARBA" id="ARBA00009986"/>
    </source>
</evidence>
<evidence type="ECO:0000256" key="2">
    <source>
        <dbReference type="ARBA" id="ARBA00023002"/>
    </source>
</evidence>
<accession>A0A8H7M6F4</accession>
<dbReference type="Gene3D" id="3.40.605.10">
    <property type="entry name" value="Aldehyde Dehydrogenase, Chain A, domain 1"/>
    <property type="match status" value="3"/>
</dbReference>
<dbReference type="SUPFAM" id="SSF53720">
    <property type="entry name" value="ALDH-like"/>
    <property type="match status" value="1"/>
</dbReference>
<keyword evidence="2 4" id="KW-0560">Oxidoreductase</keyword>
<sequence>MPSFFEYNFQAEGHSIKTKFSTGLFINGKFVNGSNNTTIDVINPTTGKLINKVSEGTEKDVDRAVQAAQKAYDTTWGLNVCGVQRGKILIRIAELIERDIDEIAAVEALDNGKAFTIAKGFDASEAAACFRYYGGWATSTTESCWTDHSMELPAADVCMEACTSLATGNTIIIKPSEFTPLSLFVSLRCSKRLVFQPALSMSLTDMAKLSARLSSHMKIEKVAFTGSTAVGRTIMKAAAASNLKNVTLELGGKSPNIIFNDATSRPPFVGLRLVYFFNHGQCCCAGSRVFVQSGVYNRFVELFTAHVQKLKVGDPFKSETFQGPQVSQIQFDRIMGYIESGKSQGATVAIGGERIGSEGYFIQPTVFTDRSKFEDEADIIRQANDSIYGLAAAVFSRDISRALDVAHKLHAAQWFKQSGIGRELGEYALSNYTNIKAVHVNLTEPPP</sequence>
<comment type="caution">
    <text evidence="6">The sequence shown here is derived from an EMBL/GenBank/DDBJ whole genome shotgun (WGS) entry which is preliminary data.</text>
</comment>
<evidence type="ECO:0000313" key="7">
    <source>
        <dbReference type="Proteomes" id="UP000614334"/>
    </source>
</evidence>
<evidence type="ECO:0000313" key="6">
    <source>
        <dbReference type="EMBL" id="KAF8761776.1"/>
    </source>
</evidence>
<dbReference type="InterPro" id="IPR016162">
    <property type="entry name" value="Ald_DH_N"/>
</dbReference>
<dbReference type="InterPro" id="IPR016160">
    <property type="entry name" value="Ald_DH_CS_CYS"/>
</dbReference>
<dbReference type="Gene3D" id="3.40.309.10">
    <property type="entry name" value="Aldehyde Dehydrogenase, Chain A, domain 2"/>
    <property type="match status" value="2"/>
</dbReference>
<comment type="similarity">
    <text evidence="1 4">Belongs to the aldehyde dehydrogenase family.</text>
</comment>
<dbReference type="PROSITE" id="PS00070">
    <property type="entry name" value="ALDEHYDE_DEHYDR_CYS"/>
    <property type="match status" value="1"/>
</dbReference>
<dbReference type="EMBL" id="JACYCF010000001">
    <property type="protein sequence ID" value="KAF8761776.1"/>
    <property type="molecule type" value="Genomic_DNA"/>
</dbReference>
<gene>
    <name evidence="6" type="ORF">RHS01_00226</name>
</gene>
<dbReference type="AlphaFoldDB" id="A0A8H7M6F4"/>
<reference evidence="6" key="1">
    <citation type="submission" date="2020-09" db="EMBL/GenBank/DDBJ databases">
        <title>Comparative genome analyses of four rice-infecting Rhizoctonia solani isolates reveal extensive enrichment of homogalacturonan modification genes.</title>
        <authorList>
            <person name="Lee D.-Y."/>
            <person name="Jeon J."/>
            <person name="Kim K.-T."/>
            <person name="Cheong K."/>
            <person name="Song H."/>
            <person name="Choi G."/>
            <person name="Ko J."/>
            <person name="Opiyo S.O."/>
            <person name="Zuo S."/>
            <person name="Madhav S."/>
            <person name="Lee Y.-H."/>
            <person name="Wang G.-L."/>
        </authorList>
    </citation>
    <scope>NUCLEOTIDE SEQUENCE</scope>
    <source>
        <strain evidence="6">AG1-IA B2</strain>
    </source>
</reference>
<feature type="active site" evidence="3">
    <location>
        <position position="249"/>
    </location>
</feature>
<dbReference type="Pfam" id="PF00171">
    <property type="entry name" value="Aldedh"/>
    <property type="match status" value="1"/>
</dbReference>
<organism evidence="6 7">
    <name type="scientific">Rhizoctonia solani</name>
    <dbReference type="NCBI Taxonomy" id="456999"/>
    <lineage>
        <taxon>Eukaryota</taxon>
        <taxon>Fungi</taxon>
        <taxon>Dikarya</taxon>
        <taxon>Basidiomycota</taxon>
        <taxon>Agaricomycotina</taxon>
        <taxon>Agaricomycetes</taxon>
        <taxon>Cantharellales</taxon>
        <taxon>Ceratobasidiaceae</taxon>
        <taxon>Rhizoctonia</taxon>
    </lineage>
</organism>
<dbReference type="InterPro" id="IPR029510">
    <property type="entry name" value="Ald_DH_CS_GLU"/>
</dbReference>
<proteinExistence type="inferred from homology"/>
<evidence type="ECO:0000259" key="5">
    <source>
        <dbReference type="Pfam" id="PF00171"/>
    </source>
</evidence>
<evidence type="ECO:0000256" key="3">
    <source>
        <dbReference type="PROSITE-ProRule" id="PRU10007"/>
    </source>
</evidence>
<protein>
    <submittedName>
        <fullName evidence="6">Aldehyde dehydrogenase</fullName>
    </submittedName>
</protein>
<dbReference type="Proteomes" id="UP000614334">
    <property type="component" value="Unassembled WGS sequence"/>
</dbReference>
<dbReference type="InterPro" id="IPR016161">
    <property type="entry name" value="Ald_DH/histidinol_DH"/>
</dbReference>
<dbReference type="InterPro" id="IPR016163">
    <property type="entry name" value="Ald_DH_C"/>
</dbReference>
<dbReference type="GO" id="GO:0016620">
    <property type="term" value="F:oxidoreductase activity, acting on the aldehyde or oxo group of donors, NAD or NADP as acceptor"/>
    <property type="evidence" value="ECO:0007669"/>
    <property type="project" value="InterPro"/>
</dbReference>
<name>A0A8H7M6F4_9AGAM</name>